<proteinExistence type="inferred from homology"/>
<comment type="similarity">
    <text evidence="3">Belongs to the claudin family.</text>
</comment>
<keyword evidence="6" id="KW-0965">Cell junction</keyword>
<organism evidence="9">
    <name type="scientific">Nothobranchius rachovii</name>
    <name type="common">bluefin notho</name>
    <dbReference type="NCBI Taxonomy" id="451742"/>
    <lineage>
        <taxon>Eukaryota</taxon>
        <taxon>Metazoa</taxon>
        <taxon>Chordata</taxon>
        <taxon>Craniata</taxon>
        <taxon>Vertebrata</taxon>
        <taxon>Euteleostomi</taxon>
        <taxon>Actinopterygii</taxon>
        <taxon>Neopterygii</taxon>
        <taxon>Teleostei</taxon>
        <taxon>Neoteleostei</taxon>
        <taxon>Acanthomorphata</taxon>
        <taxon>Ovalentaria</taxon>
        <taxon>Atherinomorphae</taxon>
        <taxon>Cyprinodontiformes</taxon>
        <taxon>Nothobranchiidae</taxon>
        <taxon>Nothobranchius</taxon>
    </lineage>
</organism>
<evidence type="ECO:0000256" key="8">
    <source>
        <dbReference type="ARBA" id="ARBA00023136"/>
    </source>
</evidence>
<feature type="non-terminal residue" evidence="9">
    <location>
        <position position="96"/>
    </location>
</feature>
<gene>
    <name evidence="9" type="primary">ABL2</name>
</gene>
<dbReference type="InterPro" id="IPR017974">
    <property type="entry name" value="Claudin_CS"/>
</dbReference>
<dbReference type="GO" id="GO:0016020">
    <property type="term" value="C:membrane"/>
    <property type="evidence" value="ECO:0007669"/>
    <property type="project" value="UniProtKB-SubCell"/>
</dbReference>
<comment type="subcellular location">
    <subcellularLocation>
        <location evidence="2">Cell junction</location>
        <location evidence="2">Tight junction</location>
    </subcellularLocation>
    <subcellularLocation>
        <location evidence="1">Membrane</location>
        <topology evidence="1">Multi-pass membrane protein</topology>
    </subcellularLocation>
</comment>
<dbReference type="EMBL" id="HAEH01009238">
    <property type="protein sequence ID" value="SBR86619.1"/>
    <property type="molecule type" value="Transcribed_RNA"/>
</dbReference>
<evidence type="ECO:0000256" key="3">
    <source>
        <dbReference type="ARBA" id="ARBA00008295"/>
    </source>
</evidence>
<dbReference type="GO" id="GO:0005923">
    <property type="term" value="C:bicellular tight junction"/>
    <property type="evidence" value="ECO:0007669"/>
    <property type="project" value="UniProtKB-SubCell"/>
</dbReference>
<accession>A0A1A8Q076</accession>
<evidence type="ECO:0000256" key="4">
    <source>
        <dbReference type="ARBA" id="ARBA00022427"/>
    </source>
</evidence>
<protein>
    <submittedName>
        <fullName evidence="9">V-abl Abelson murine leukemia viral oncogene homolog 2</fullName>
    </submittedName>
</protein>
<evidence type="ECO:0000256" key="1">
    <source>
        <dbReference type="ARBA" id="ARBA00004141"/>
    </source>
</evidence>
<sequence>MLLRCLQASSSFEDEWAALSGPRLRTGFSQGTRSGQTGRWTGLWGSCVDLNSCLISCSRCILSLIIVELVKLSFSLKKKKPEPLDLHLQYQLQDGG</sequence>
<keyword evidence="7" id="KW-1133">Transmembrane helix</keyword>
<evidence type="ECO:0000256" key="6">
    <source>
        <dbReference type="ARBA" id="ARBA00022949"/>
    </source>
</evidence>
<reference evidence="9" key="2">
    <citation type="submission" date="2016-06" db="EMBL/GenBank/DDBJ databases">
        <title>The genome of a short-lived fish provides insights into sex chromosome evolution and the genetic control of aging.</title>
        <authorList>
            <person name="Reichwald K."/>
            <person name="Felder M."/>
            <person name="Petzold A."/>
            <person name="Koch P."/>
            <person name="Groth M."/>
            <person name="Platzer M."/>
        </authorList>
    </citation>
    <scope>NUCLEOTIDE SEQUENCE</scope>
    <source>
        <tissue evidence="9">Brain</tissue>
    </source>
</reference>
<reference evidence="9" key="1">
    <citation type="submission" date="2016-05" db="EMBL/GenBank/DDBJ databases">
        <authorList>
            <person name="Lavstsen T."/>
            <person name="Jespersen J.S."/>
        </authorList>
    </citation>
    <scope>NUCLEOTIDE SEQUENCE</scope>
    <source>
        <tissue evidence="9">Brain</tissue>
    </source>
</reference>
<evidence type="ECO:0000256" key="2">
    <source>
        <dbReference type="ARBA" id="ARBA00004435"/>
    </source>
</evidence>
<evidence type="ECO:0000256" key="5">
    <source>
        <dbReference type="ARBA" id="ARBA00022692"/>
    </source>
</evidence>
<keyword evidence="5" id="KW-0812">Transmembrane</keyword>
<evidence type="ECO:0000256" key="7">
    <source>
        <dbReference type="ARBA" id="ARBA00022989"/>
    </source>
</evidence>
<evidence type="ECO:0000313" key="9">
    <source>
        <dbReference type="EMBL" id="SBR86619.1"/>
    </source>
</evidence>
<keyword evidence="8" id="KW-0472">Membrane</keyword>
<keyword evidence="4" id="KW-0796">Tight junction</keyword>
<dbReference type="AlphaFoldDB" id="A0A1A8Q076"/>
<dbReference type="PROSITE" id="PS01346">
    <property type="entry name" value="CLAUDIN"/>
    <property type="match status" value="1"/>
</dbReference>
<name>A0A1A8Q076_9TELE</name>